<dbReference type="PROSITE" id="PS51257">
    <property type="entry name" value="PROKAR_LIPOPROTEIN"/>
    <property type="match status" value="1"/>
</dbReference>
<evidence type="ECO:0008006" key="5">
    <source>
        <dbReference type="Google" id="ProtNLM"/>
    </source>
</evidence>
<accession>A0A1J4PY63</accession>
<evidence type="ECO:0000256" key="1">
    <source>
        <dbReference type="SAM" id="MobiDB-lite"/>
    </source>
</evidence>
<dbReference type="InterPro" id="IPR029046">
    <property type="entry name" value="LolA/LolB/LppX"/>
</dbReference>
<dbReference type="Gene3D" id="2.50.20.20">
    <property type="match status" value="1"/>
</dbReference>
<feature type="compositionally biased region" description="Low complexity" evidence="1">
    <location>
        <begin position="294"/>
        <end position="303"/>
    </location>
</feature>
<keyword evidence="4" id="KW-1185">Reference proteome</keyword>
<evidence type="ECO:0000256" key="2">
    <source>
        <dbReference type="SAM" id="SignalP"/>
    </source>
</evidence>
<evidence type="ECO:0000313" key="3">
    <source>
        <dbReference type="EMBL" id="OIK25853.1"/>
    </source>
</evidence>
<protein>
    <recommendedName>
        <fullName evidence="5">Lipoprotein</fullName>
    </recommendedName>
</protein>
<proteinExistence type="predicted"/>
<dbReference type="Proteomes" id="UP000034838">
    <property type="component" value="Unassembled WGS sequence"/>
</dbReference>
<name>A0A1J4PY63_9ACTN</name>
<feature type="compositionally biased region" description="Gly residues" evidence="1">
    <location>
        <begin position="304"/>
        <end position="313"/>
    </location>
</feature>
<dbReference type="OrthoDB" id="3369896at2"/>
<organism evidence="3 4">
    <name type="scientific">Streptomyces malaysiense</name>
    <dbReference type="NCBI Taxonomy" id="1428626"/>
    <lineage>
        <taxon>Bacteria</taxon>
        <taxon>Bacillati</taxon>
        <taxon>Actinomycetota</taxon>
        <taxon>Actinomycetes</taxon>
        <taxon>Kitasatosporales</taxon>
        <taxon>Streptomycetaceae</taxon>
        <taxon>Streptomyces</taxon>
    </lineage>
</organism>
<feature type="chain" id="PRO_5039543173" description="Lipoprotein" evidence="2">
    <location>
        <begin position="25"/>
        <end position="313"/>
    </location>
</feature>
<gene>
    <name evidence="3" type="ORF">VT52_019210</name>
</gene>
<dbReference type="SUPFAM" id="SSF89392">
    <property type="entry name" value="Prokaryotic lipoproteins and lipoprotein localization factors"/>
    <property type="match status" value="1"/>
</dbReference>
<dbReference type="EMBL" id="LBDA02000047">
    <property type="protein sequence ID" value="OIK25853.1"/>
    <property type="molecule type" value="Genomic_DNA"/>
</dbReference>
<feature type="signal peptide" evidence="2">
    <location>
        <begin position="1"/>
        <end position="24"/>
    </location>
</feature>
<dbReference type="RefSeq" id="WP_046419434.1">
    <property type="nucleotide sequence ID" value="NZ_LBDA02000047.1"/>
</dbReference>
<keyword evidence="2" id="KW-0732">Signal</keyword>
<reference evidence="3" key="1">
    <citation type="submission" date="2016-10" db="EMBL/GenBank/DDBJ databases">
        <title>Genome sequence of Streptomyces malaysiense MUSC 136.</title>
        <authorList>
            <person name="Lee L.-H."/>
            <person name="Ser H.-L."/>
        </authorList>
    </citation>
    <scope>NUCLEOTIDE SEQUENCE [LARGE SCALE GENOMIC DNA]</scope>
    <source>
        <strain evidence="3">MUSC 136</strain>
    </source>
</reference>
<sequence>MKSTTTARRVALSVAVVAALTGVAACGSADSGKGDGKASDAGKVHLSPVAAVLRDVEQSTDKADSAKVRSTTSMGDIMAMNADGALAWGHGLKGNLTITYTGGKLADAMRQAGTSHMEARYLQDAYYAKMSDTFAQQTGGKHWVKYDYDYLAKLGGASGAYMKDQLQTSTPNQSVKMLLASGDVKRVGVETVDGVHTTHYAGTVDVAALAAKGSNLSAGQLTALKQQLKQSGITTDSIDIWVNDQNLLVKKTEKAATANGTLNSTAHYSDYGVPVSAEAPPAADTMDIADMMKSGGANSPSGGTTSGGTGLSS</sequence>
<feature type="region of interest" description="Disordered" evidence="1">
    <location>
        <begin position="291"/>
        <end position="313"/>
    </location>
</feature>
<dbReference type="AlphaFoldDB" id="A0A1J4PY63"/>
<evidence type="ECO:0000313" key="4">
    <source>
        <dbReference type="Proteomes" id="UP000034838"/>
    </source>
</evidence>
<comment type="caution">
    <text evidence="3">The sequence shown here is derived from an EMBL/GenBank/DDBJ whole genome shotgun (WGS) entry which is preliminary data.</text>
</comment>